<dbReference type="EMBL" id="CP060696">
    <property type="protein sequence ID" value="QNO19007.1"/>
    <property type="molecule type" value="Genomic_DNA"/>
</dbReference>
<dbReference type="RefSeq" id="WP_212508077.1">
    <property type="nucleotide sequence ID" value="NZ_CP060696.1"/>
</dbReference>
<protein>
    <submittedName>
        <fullName evidence="1">Uncharacterized protein</fullName>
    </submittedName>
</protein>
<dbReference type="KEGG" id="caml:H6X83_05140"/>
<evidence type="ECO:0000313" key="2">
    <source>
        <dbReference type="Proteomes" id="UP000516046"/>
    </source>
</evidence>
<evidence type="ECO:0000313" key="1">
    <source>
        <dbReference type="EMBL" id="QNO19007.1"/>
    </source>
</evidence>
<dbReference type="AlphaFoldDB" id="A0A7G9WJZ5"/>
<accession>A0A7G9WJZ5</accession>
<reference evidence="1 2" key="1">
    <citation type="submission" date="2020-08" db="EMBL/GenBank/DDBJ databases">
        <authorList>
            <person name="Ren C."/>
            <person name="Gu Y."/>
            <person name="Xu Y."/>
        </authorList>
    </citation>
    <scope>NUCLEOTIDE SEQUENCE [LARGE SCALE GENOMIC DNA]</scope>
    <source>
        <strain evidence="1 2">LBM18003</strain>
    </source>
</reference>
<proteinExistence type="predicted"/>
<dbReference type="Proteomes" id="UP000516046">
    <property type="component" value="Chromosome"/>
</dbReference>
<keyword evidence="2" id="KW-1185">Reference proteome</keyword>
<organism evidence="1 2">
    <name type="scientific">Caproicibacterium amylolyticum</name>
    <dbReference type="NCBI Taxonomy" id="2766537"/>
    <lineage>
        <taxon>Bacteria</taxon>
        <taxon>Bacillati</taxon>
        <taxon>Bacillota</taxon>
        <taxon>Clostridia</taxon>
        <taxon>Eubacteriales</taxon>
        <taxon>Oscillospiraceae</taxon>
        <taxon>Caproicibacterium</taxon>
    </lineage>
</organism>
<gene>
    <name evidence="1" type="ORF">H6X83_05140</name>
</gene>
<name>A0A7G9WJZ5_9FIRM</name>
<sequence length="97" mass="10554">MDSEYKQYVSDRPDTPTYDFEYNHTEANYTAVSGYVSLKTPKDFLIVYQDGSGEHFVGTGATWISGYSAGQAGKCSLAVNVSSHDHVADTSTMIATV</sequence>